<proteinExistence type="predicted"/>
<dbReference type="Proteomes" id="UP001164539">
    <property type="component" value="Chromosome 7"/>
</dbReference>
<sequence>MANAQYIQPLVVDNGSEFIKAGFAADDAPRAEFPTIVGRPKRPAVDGIDQKDYYVADEAQSRGDIFEGTVITPAVNRVDIAGRDLTNALRELEIVENKTSSVEKNYELPDGQTITIGAERFRCGEVLFQPSLIGREAEGIYVTFHHSILNCDVVDTRQELNGNIVLSDGSSMLPGIAHRLSNEISALAPVSVKVKVVAPAERKYSAWIGGSMLAALDSFQKIWISKHEYNETGTGIIHRKCF</sequence>
<comment type="caution">
    <text evidence="1">The sequence shown here is derived from an EMBL/GenBank/DDBJ whole genome shotgun (WGS) entry which is preliminary data.</text>
</comment>
<keyword evidence="2" id="KW-1185">Reference proteome</keyword>
<reference evidence="1 2" key="1">
    <citation type="journal article" date="2023" name="Science">
        <title>Complex scaffold remodeling in plant triterpene biosynthesis.</title>
        <authorList>
            <person name="De La Pena R."/>
            <person name="Hodgson H."/>
            <person name="Liu J.C."/>
            <person name="Stephenson M.J."/>
            <person name="Martin A.C."/>
            <person name="Owen C."/>
            <person name="Harkess A."/>
            <person name="Leebens-Mack J."/>
            <person name="Jimenez L.E."/>
            <person name="Osbourn A."/>
            <person name="Sattely E.S."/>
        </authorList>
    </citation>
    <scope>NUCLEOTIDE SEQUENCE [LARGE SCALE GENOMIC DNA]</scope>
    <source>
        <strain evidence="2">cv. JPN11</strain>
        <tissue evidence="1">Leaf</tissue>
    </source>
</reference>
<name>A0ACC1XWU0_MELAZ</name>
<evidence type="ECO:0000313" key="1">
    <source>
        <dbReference type="EMBL" id="KAJ4715407.1"/>
    </source>
</evidence>
<protein>
    <submittedName>
        <fullName evidence="1">Actin</fullName>
    </submittedName>
</protein>
<organism evidence="1 2">
    <name type="scientific">Melia azedarach</name>
    <name type="common">Chinaberry tree</name>
    <dbReference type="NCBI Taxonomy" id="155640"/>
    <lineage>
        <taxon>Eukaryota</taxon>
        <taxon>Viridiplantae</taxon>
        <taxon>Streptophyta</taxon>
        <taxon>Embryophyta</taxon>
        <taxon>Tracheophyta</taxon>
        <taxon>Spermatophyta</taxon>
        <taxon>Magnoliopsida</taxon>
        <taxon>eudicotyledons</taxon>
        <taxon>Gunneridae</taxon>
        <taxon>Pentapetalae</taxon>
        <taxon>rosids</taxon>
        <taxon>malvids</taxon>
        <taxon>Sapindales</taxon>
        <taxon>Meliaceae</taxon>
        <taxon>Melia</taxon>
    </lineage>
</organism>
<dbReference type="EMBL" id="CM051400">
    <property type="protein sequence ID" value="KAJ4715407.1"/>
    <property type="molecule type" value="Genomic_DNA"/>
</dbReference>
<evidence type="ECO:0000313" key="2">
    <source>
        <dbReference type="Proteomes" id="UP001164539"/>
    </source>
</evidence>
<accession>A0ACC1XWU0</accession>
<gene>
    <name evidence="1" type="ORF">OWV82_013771</name>
</gene>